<evidence type="ECO:0000259" key="11">
    <source>
        <dbReference type="PROSITE" id="PS50011"/>
    </source>
</evidence>
<keyword evidence="5" id="KW-0547">Nucleotide-binding</keyword>
<evidence type="ECO:0000256" key="8">
    <source>
        <dbReference type="ARBA" id="ARBA00047899"/>
    </source>
</evidence>
<evidence type="ECO:0000256" key="10">
    <source>
        <dbReference type="SAM" id="MobiDB-lite"/>
    </source>
</evidence>
<feature type="domain" description="Protein kinase" evidence="11">
    <location>
        <begin position="4"/>
        <end position="265"/>
    </location>
</feature>
<dbReference type="PANTHER" id="PTHR44899">
    <property type="entry name" value="CAMK FAMILY PROTEIN KINASE"/>
    <property type="match status" value="1"/>
</dbReference>
<dbReference type="GO" id="GO:0004674">
    <property type="term" value="F:protein serine/threonine kinase activity"/>
    <property type="evidence" value="ECO:0007669"/>
    <property type="project" value="UniProtKB-KW"/>
</dbReference>
<proteinExistence type="inferred from homology"/>
<sequence>MDDYEKIRCLGQGAAGSVYLVKNKETKRSLAIKKIQLDESRKSRRKESVEKEARILSQLKHPHIVTFHDSFFEEQPDATFLCIVQDYCDGGSLDEKIELHRNKKEKFHENRIMQWFLQLVMAVQYIHSRKILHRDLKTQNVFLTKNEVIKLGDFGIARSLENTIDKAMTMVGTPSHMSPELCQDMPYNNKSDIWALGCLLFEVCAFQPAFDACNLMGLIYKIVKGNHAEIPSIYSQDFHNLIGSMLRKDPEHRPSASAILNLPFVSMHLNSFINEKESLLQTWSIRKLSLKRPASASKAKCDFNANVNMIKGQRSGCRSALEVRSYEDQAGGDSKKTEHLILKKPIEPQDEGEYSDDFSSSDDEDKADDESISDDERQETGQEEDIPEELGCNISGGEEDDIVEELNSTSKSSTPKSFNQSPLEPEEEYPDDFEMDSDEDLDMIVTNARCAADFGGDGYDDDSFEEDEDESGENKGCRQLIEKHCKDILGEKVFKEIQSKLKESGSSGITASDLCLEFEHRIGGDLKETCYIISEFLSGREEN</sequence>
<dbReference type="InterPro" id="IPR011009">
    <property type="entry name" value="Kinase-like_dom_sf"/>
</dbReference>
<dbReference type="AlphaFoldDB" id="A0A9Q1CQU0"/>
<feature type="compositionally biased region" description="Acidic residues" evidence="10">
    <location>
        <begin position="348"/>
        <end position="373"/>
    </location>
</feature>
<gene>
    <name evidence="12" type="ORF">HOLleu_01734</name>
</gene>
<evidence type="ECO:0000256" key="5">
    <source>
        <dbReference type="ARBA" id="ARBA00022741"/>
    </source>
</evidence>
<keyword evidence="3" id="KW-0723">Serine/threonine-protein kinase</keyword>
<dbReference type="FunFam" id="1.10.510.10:FF:000172">
    <property type="entry name" value="serine/threonine-protein kinase Nek1 isoform X1"/>
    <property type="match status" value="1"/>
</dbReference>
<evidence type="ECO:0000256" key="9">
    <source>
        <dbReference type="ARBA" id="ARBA00048679"/>
    </source>
</evidence>
<feature type="region of interest" description="Disordered" evidence="10">
    <location>
        <begin position="325"/>
        <end position="434"/>
    </location>
</feature>
<dbReference type="SUPFAM" id="SSF56112">
    <property type="entry name" value="Protein kinase-like (PK-like)"/>
    <property type="match status" value="1"/>
</dbReference>
<evidence type="ECO:0000256" key="6">
    <source>
        <dbReference type="ARBA" id="ARBA00022777"/>
    </source>
</evidence>
<dbReference type="Proteomes" id="UP001152320">
    <property type="component" value="Chromosome 1"/>
</dbReference>
<keyword evidence="7" id="KW-0067">ATP-binding</keyword>
<comment type="caution">
    <text evidence="12">The sequence shown here is derived from an EMBL/GenBank/DDBJ whole genome shotgun (WGS) entry which is preliminary data.</text>
</comment>
<dbReference type="InterPro" id="IPR000719">
    <property type="entry name" value="Prot_kinase_dom"/>
</dbReference>
<dbReference type="OrthoDB" id="248923at2759"/>
<keyword evidence="13" id="KW-1185">Reference proteome</keyword>
<keyword evidence="4" id="KW-0808">Transferase</keyword>
<dbReference type="SMART" id="SM00220">
    <property type="entry name" value="S_TKc"/>
    <property type="match status" value="1"/>
</dbReference>
<comment type="catalytic activity">
    <reaction evidence="8">
        <text>L-threonyl-[protein] + ATP = O-phospho-L-threonyl-[protein] + ADP + H(+)</text>
        <dbReference type="Rhea" id="RHEA:46608"/>
        <dbReference type="Rhea" id="RHEA-COMP:11060"/>
        <dbReference type="Rhea" id="RHEA-COMP:11605"/>
        <dbReference type="ChEBI" id="CHEBI:15378"/>
        <dbReference type="ChEBI" id="CHEBI:30013"/>
        <dbReference type="ChEBI" id="CHEBI:30616"/>
        <dbReference type="ChEBI" id="CHEBI:61977"/>
        <dbReference type="ChEBI" id="CHEBI:456216"/>
        <dbReference type="EC" id="2.7.11.1"/>
    </reaction>
</comment>
<comment type="catalytic activity">
    <reaction evidence="9">
        <text>L-seryl-[protein] + ATP = O-phospho-L-seryl-[protein] + ADP + H(+)</text>
        <dbReference type="Rhea" id="RHEA:17989"/>
        <dbReference type="Rhea" id="RHEA-COMP:9863"/>
        <dbReference type="Rhea" id="RHEA-COMP:11604"/>
        <dbReference type="ChEBI" id="CHEBI:15378"/>
        <dbReference type="ChEBI" id="CHEBI:29999"/>
        <dbReference type="ChEBI" id="CHEBI:30616"/>
        <dbReference type="ChEBI" id="CHEBI:83421"/>
        <dbReference type="ChEBI" id="CHEBI:456216"/>
        <dbReference type="EC" id="2.7.11.1"/>
    </reaction>
</comment>
<evidence type="ECO:0000256" key="1">
    <source>
        <dbReference type="ARBA" id="ARBA00010886"/>
    </source>
</evidence>
<name>A0A9Q1CQU0_HOLLE</name>
<evidence type="ECO:0000313" key="13">
    <source>
        <dbReference type="Proteomes" id="UP001152320"/>
    </source>
</evidence>
<dbReference type="InterPro" id="IPR051131">
    <property type="entry name" value="NEK_Ser/Thr_kinase_NIMA"/>
</dbReference>
<feature type="compositionally biased region" description="Acidic residues" evidence="10">
    <location>
        <begin position="424"/>
        <end position="434"/>
    </location>
</feature>
<protein>
    <recommendedName>
        <fullName evidence="2">non-specific serine/threonine protein kinase</fullName>
        <ecNumber evidence="2">2.7.11.1</ecNumber>
    </recommendedName>
</protein>
<evidence type="ECO:0000256" key="3">
    <source>
        <dbReference type="ARBA" id="ARBA00022527"/>
    </source>
</evidence>
<dbReference type="PROSITE" id="PS50011">
    <property type="entry name" value="PROTEIN_KINASE_DOM"/>
    <property type="match status" value="1"/>
</dbReference>
<feature type="compositionally biased region" description="Polar residues" evidence="10">
    <location>
        <begin position="406"/>
        <end position="422"/>
    </location>
</feature>
<evidence type="ECO:0000313" key="12">
    <source>
        <dbReference type="EMBL" id="KAJ8049130.1"/>
    </source>
</evidence>
<feature type="compositionally biased region" description="Basic and acidic residues" evidence="10">
    <location>
        <begin position="333"/>
        <end position="347"/>
    </location>
</feature>
<keyword evidence="6 12" id="KW-0418">Kinase</keyword>
<dbReference type="PROSITE" id="PS00108">
    <property type="entry name" value="PROTEIN_KINASE_ST"/>
    <property type="match status" value="1"/>
</dbReference>
<evidence type="ECO:0000256" key="7">
    <source>
        <dbReference type="ARBA" id="ARBA00022840"/>
    </source>
</evidence>
<dbReference type="Pfam" id="PF00069">
    <property type="entry name" value="Pkinase"/>
    <property type="match status" value="1"/>
</dbReference>
<evidence type="ECO:0000256" key="2">
    <source>
        <dbReference type="ARBA" id="ARBA00012513"/>
    </source>
</evidence>
<dbReference type="CDD" id="cd08215">
    <property type="entry name" value="STKc_Nek"/>
    <property type="match status" value="1"/>
</dbReference>
<dbReference type="Gene3D" id="1.10.510.10">
    <property type="entry name" value="Transferase(Phosphotransferase) domain 1"/>
    <property type="match status" value="1"/>
</dbReference>
<dbReference type="GO" id="GO:0005524">
    <property type="term" value="F:ATP binding"/>
    <property type="evidence" value="ECO:0007669"/>
    <property type="project" value="UniProtKB-KW"/>
</dbReference>
<comment type="similarity">
    <text evidence="1">Belongs to the protein kinase superfamily. NEK Ser/Thr protein kinase family. NIMA subfamily.</text>
</comment>
<evidence type="ECO:0000256" key="4">
    <source>
        <dbReference type="ARBA" id="ARBA00022679"/>
    </source>
</evidence>
<dbReference type="EC" id="2.7.11.1" evidence="2"/>
<reference evidence="12" key="1">
    <citation type="submission" date="2021-10" db="EMBL/GenBank/DDBJ databases">
        <title>Tropical sea cucumber genome reveals ecological adaptation and Cuvierian tubules defense mechanism.</title>
        <authorList>
            <person name="Chen T."/>
        </authorList>
    </citation>
    <scope>NUCLEOTIDE SEQUENCE</scope>
    <source>
        <strain evidence="12">Nanhai2018</strain>
        <tissue evidence="12">Muscle</tissue>
    </source>
</reference>
<accession>A0A9Q1CQU0</accession>
<dbReference type="InterPro" id="IPR008271">
    <property type="entry name" value="Ser/Thr_kinase_AS"/>
</dbReference>
<organism evidence="12 13">
    <name type="scientific">Holothuria leucospilota</name>
    <name type="common">Black long sea cucumber</name>
    <name type="synonym">Mertensiothuria leucospilota</name>
    <dbReference type="NCBI Taxonomy" id="206669"/>
    <lineage>
        <taxon>Eukaryota</taxon>
        <taxon>Metazoa</taxon>
        <taxon>Echinodermata</taxon>
        <taxon>Eleutherozoa</taxon>
        <taxon>Echinozoa</taxon>
        <taxon>Holothuroidea</taxon>
        <taxon>Aspidochirotacea</taxon>
        <taxon>Aspidochirotida</taxon>
        <taxon>Holothuriidae</taxon>
        <taxon>Holothuria</taxon>
    </lineage>
</organism>
<dbReference type="PANTHER" id="PTHR44899:SF3">
    <property type="entry name" value="SERINE_THREONINE-PROTEIN KINASE NEK1"/>
    <property type="match status" value="1"/>
</dbReference>
<dbReference type="EMBL" id="JAIZAY010000001">
    <property type="protein sequence ID" value="KAJ8049130.1"/>
    <property type="molecule type" value="Genomic_DNA"/>
</dbReference>